<name>A0A8J7D0G7_9RHOB</name>
<dbReference type="InterPro" id="IPR007296">
    <property type="entry name" value="DUF403"/>
</dbReference>
<reference evidence="2" key="1">
    <citation type="submission" date="2020-09" db="EMBL/GenBank/DDBJ databases">
        <title>A novel bacterium of genus Mangrovicoccus, isolated from South China Sea.</title>
        <authorList>
            <person name="Huang H."/>
            <person name="Mo K."/>
            <person name="Hu Y."/>
        </authorList>
    </citation>
    <scope>NUCLEOTIDE SEQUENCE</scope>
    <source>
        <strain evidence="2">HB182678</strain>
    </source>
</reference>
<dbReference type="InterPro" id="IPR051680">
    <property type="entry name" value="ATP-dep_Glu-Cys_Ligase-2"/>
</dbReference>
<evidence type="ECO:0000313" key="2">
    <source>
        <dbReference type="EMBL" id="MBE3639418.1"/>
    </source>
</evidence>
<comment type="caution">
    <text evidence="2">The sequence shown here is derived from an EMBL/GenBank/DDBJ whole genome shotgun (WGS) entry which is preliminary data.</text>
</comment>
<proteinExistence type="predicted"/>
<accession>A0A8J7D0G7</accession>
<dbReference type="PANTHER" id="PTHR34595:SF7">
    <property type="entry name" value="SLL1039 PROTEIN"/>
    <property type="match status" value="1"/>
</dbReference>
<organism evidence="2 3">
    <name type="scientific">Mangrovicoccus algicola</name>
    <dbReference type="NCBI Taxonomy" id="2771008"/>
    <lineage>
        <taxon>Bacteria</taxon>
        <taxon>Pseudomonadati</taxon>
        <taxon>Pseudomonadota</taxon>
        <taxon>Alphaproteobacteria</taxon>
        <taxon>Rhodobacterales</taxon>
        <taxon>Paracoccaceae</taxon>
        <taxon>Mangrovicoccus</taxon>
    </lineage>
</organism>
<evidence type="ECO:0000313" key="3">
    <source>
        <dbReference type="Proteomes" id="UP000609121"/>
    </source>
</evidence>
<dbReference type="AlphaFoldDB" id="A0A8J7D0G7"/>
<dbReference type="Pfam" id="PF04168">
    <property type="entry name" value="Alpha-E"/>
    <property type="match status" value="1"/>
</dbReference>
<feature type="domain" description="DUF403" evidence="1">
    <location>
        <begin position="1"/>
        <end position="312"/>
    </location>
</feature>
<dbReference type="EMBL" id="JACVXA010000046">
    <property type="protein sequence ID" value="MBE3639418.1"/>
    <property type="molecule type" value="Genomic_DNA"/>
</dbReference>
<gene>
    <name evidence="2" type="ORF">ICN82_14550</name>
</gene>
<dbReference type="RefSeq" id="WP_193184084.1">
    <property type="nucleotide sequence ID" value="NZ_JACVXA010000046.1"/>
</dbReference>
<sequence length="317" mass="36323">MLSRTAENLYWMARYLERAETMARLVELGTRMRLMPDAVDGYRNEWDSILQASGTADGFGRKHKDTVERNIVSYLFFDHENPSSVFSCLLQARENARIVRTALTSPVWDALNSAYQEMKEYQRRPRSEMDISEMTEWTTRQTALVQGAMNATMLRNDGYDFLNLGYNIERADNTARLLDVKYYVLLPDAGYVGSGLDNYQWTVILRAMQMHRAFHWAYGGEATAAKILDMLVLNRQCPRSIVSSVQGINDHLDRLARGYGRSTEAQSRARMLLAELMEIRVGNILEEGLHEFLERCMRDMADLGSTVHSCYLRGSAL</sequence>
<evidence type="ECO:0000259" key="1">
    <source>
        <dbReference type="Pfam" id="PF04168"/>
    </source>
</evidence>
<keyword evidence="3" id="KW-1185">Reference proteome</keyword>
<dbReference type="PANTHER" id="PTHR34595">
    <property type="entry name" value="BLR5612 PROTEIN"/>
    <property type="match status" value="1"/>
</dbReference>
<dbReference type="Proteomes" id="UP000609121">
    <property type="component" value="Unassembled WGS sequence"/>
</dbReference>
<protein>
    <submittedName>
        <fullName evidence="2">Alpha-E domain-containing protein</fullName>
    </submittedName>
</protein>